<feature type="compositionally biased region" description="Polar residues" evidence="1">
    <location>
        <begin position="835"/>
        <end position="853"/>
    </location>
</feature>
<dbReference type="AlphaFoldDB" id="A0A6A5UZH8"/>
<evidence type="ECO:0000313" key="2">
    <source>
        <dbReference type="EMBL" id="KAF1970154.1"/>
    </source>
</evidence>
<feature type="compositionally biased region" description="Low complexity" evidence="1">
    <location>
        <begin position="954"/>
        <end position="964"/>
    </location>
</feature>
<evidence type="ECO:0000313" key="3">
    <source>
        <dbReference type="Proteomes" id="UP000800036"/>
    </source>
</evidence>
<feature type="compositionally biased region" description="Polar residues" evidence="1">
    <location>
        <begin position="737"/>
        <end position="752"/>
    </location>
</feature>
<feature type="compositionally biased region" description="Polar residues" evidence="1">
    <location>
        <begin position="202"/>
        <end position="222"/>
    </location>
</feature>
<feature type="compositionally biased region" description="Polar residues" evidence="1">
    <location>
        <begin position="624"/>
        <end position="645"/>
    </location>
</feature>
<feature type="compositionally biased region" description="Polar residues" evidence="1">
    <location>
        <begin position="982"/>
        <end position="991"/>
    </location>
</feature>
<proteinExistence type="predicted"/>
<dbReference type="Proteomes" id="UP000800036">
    <property type="component" value="Unassembled WGS sequence"/>
</dbReference>
<feature type="region of interest" description="Disordered" evidence="1">
    <location>
        <begin position="620"/>
        <end position="648"/>
    </location>
</feature>
<feature type="compositionally biased region" description="Low complexity" evidence="1">
    <location>
        <begin position="66"/>
        <end position="76"/>
    </location>
</feature>
<dbReference type="EMBL" id="ML976703">
    <property type="protein sequence ID" value="KAF1970154.1"/>
    <property type="molecule type" value="Genomic_DNA"/>
</dbReference>
<name>A0A6A5UZH8_9PLEO</name>
<feature type="compositionally biased region" description="Basic and acidic residues" evidence="1">
    <location>
        <begin position="77"/>
        <end position="102"/>
    </location>
</feature>
<feature type="compositionally biased region" description="Basic residues" evidence="1">
    <location>
        <begin position="236"/>
        <end position="246"/>
    </location>
</feature>
<dbReference type="OrthoDB" id="4188028at2759"/>
<feature type="compositionally biased region" description="Pro residues" evidence="1">
    <location>
        <begin position="939"/>
        <end position="953"/>
    </location>
</feature>
<feature type="region of interest" description="Disordered" evidence="1">
    <location>
        <begin position="675"/>
        <end position="702"/>
    </location>
</feature>
<feature type="compositionally biased region" description="Polar residues" evidence="1">
    <location>
        <begin position="778"/>
        <end position="799"/>
    </location>
</feature>
<organism evidence="2 3">
    <name type="scientific">Bimuria novae-zelandiae CBS 107.79</name>
    <dbReference type="NCBI Taxonomy" id="1447943"/>
    <lineage>
        <taxon>Eukaryota</taxon>
        <taxon>Fungi</taxon>
        <taxon>Dikarya</taxon>
        <taxon>Ascomycota</taxon>
        <taxon>Pezizomycotina</taxon>
        <taxon>Dothideomycetes</taxon>
        <taxon>Pleosporomycetidae</taxon>
        <taxon>Pleosporales</taxon>
        <taxon>Massarineae</taxon>
        <taxon>Didymosphaeriaceae</taxon>
        <taxon>Bimuria</taxon>
    </lineage>
</organism>
<feature type="compositionally biased region" description="Low complexity" evidence="1">
    <location>
        <begin position="151"/>
        <end position="164"/>
    </location>
</feature>
<feature type="compositionally biased region" description="Polar residues" evidence="1">
    <location>
        <begin position="1007"/>
        <end position="1016"/>
    </location>
</feature>
<feature type="compositionally biased region" description="Low complexity" evidence="1">
    <location>
        <begin position="854"/>
        <end position="865"/>
    </location>
</feature>
<feature type="region of interest" description="Disordered" evidence="1">
    <location>
        <begin position="723"/>
        <end position="1071"/>
    </location>
</feature>
<keyword evidence="3" id="KW-1185">Reference proteome</keyword>
<accession>A0A6A5UZH8</accession>
<feature type="compositionally biased region" description="Basic and acidic residues" evidence="1">
    <location>
        <begin position="1017"/>
        <end position="1033"/>
    </location>
</feature>
<feature type="compositionally biased region" description="Polar residues" evidence="1">
    <location>
        <begin position="866"/>
        <end position="885"/>
    </location>
</feature>
<evidence type="ECO:0000256" key="1">
    <source>
        <dbReference type="SAM" id="MobiDB-lite"/>
    </source>
</evidence>
<feature type="compositionally biased region" description="Pro residues" evidence="1">
    <location>
        <begin position="684"/>
        <end position="696"/>
    </location>
</feature>
<gene>
    <name evidence="2" type="ORF">BU23DRAFT_570957</name>
</gene>
<protein>
    <submittedName>
        <fullName evidence="2">Uncharacterized protein</fullName>
    </submittedName>
</protein>
<feature type="region of interest" description="Disordered" evidence="1">
    <location>
        <begin position="1"/>
        <end position="249"/>
    </location>
</feature>
<reference evidence="2" key="1">
    <citation type="journal article" date="2020" name="Stud. Mycol.">
        <title>101 Dothideomycetes genomes: a test case for predicting lifestyles and emergence of pathogens.</title>
        <authorList>
            <person name="Haridas S."/>
            <person name="Albert R."/>
            <person name="Binder M."/>
            <person name="Bloem J."/>
            <person name="Labutti K."/>
            <person name="Salamov A."/>
            <person name="Andreopoulos B."/>
            <person name="Baker S."/>
            <person name="Barry K."/>
            <person name="Bills G."/>
            <person name="Bluhm B."/>
            <person name="Cannon C."/>
            <person name="Castanera R."/>
            <person name="Culley D."/>
            <person name="Daum C."/>
            <person name="Ezra D."/>
            <person name="Gonzalez J."/>
            <person name="Henrissat B."/>
            <person name="Kuo A."/>
            <person name="Liang C."/>
            <person name="Lipzen A."/>
            <person name="Lutzoni F."/>
            <person name="Magnuson J."/>
            <person name="Mondo S."/>
            <person name="Nolan M."/>
            <person name="Ohm R."/>
            <person name="Pangilinan J."/>
            <person name="Park H.-J."/>
            <person name="Ramirez L."/>
            <person name="Alfaro M."/>
            <person name="Sun H."/>
            <person name="Tritt A."/>
            <person name="Yoshinaga Y."/>
            <person name="Zwiers L.-H."/>
            <person name="Turgeon B."/>
            <person name="Goodwin S."/>
            <person name="Spatafora J."/>
            <person name="Crous P."/>
            <person name="Grigoriev I."/>
        </authorList>
    </citation>
    <scope>NUCLEOTIDE SEQUENCE</scope>
    <source>
        <strain evidence="2">CBS 107.79</strain>
    </source>
</reference>
<feature type="compositionally biased region" description="Low complexity" evidence="1">
    <location>
        <begin position="900"/>
        <end position="938"/>
    </location>
</feature>
<sequence length="1071" mass="117691">MPPKRKIKATKPPAIASLKVPPAKADRSPKRRNSAGFPGPKMSRLHSSEPLHMKTRRAVKTASNRDSSGAPSTASSDSRRSSLNDTSRFEDGHSEIEDERPTKRNRLSPDSGTDSFADQIDIAGNEPHSSMSDQRNAIHGSKASPKKRRASNGSSESSESRANGVRTRTQSDTSERQQPRRKKRRTTTQPPIEVDQPPELTDASTAPNSPEQIPDVDSSQNLHHVLPTNGDAPAKMGRRLPGRRRAPHPDINVEVDLRRQLNLKMSYRSLAKVQKNILEELSSRTTALLDNDPQFHKQCPEYEPLMASLDQYKETRVTQIEALRREKLAQLERVIAAEEHIANEKYVQRFYDLQEDLLLQCFYRAKQLQRESRKNQDAAGTEDEDNILPLARFAFPPLHADDRVGSKHASRSRAYIETERLLNNELRRVLFGRSLTHFITEDEDADDSILETPNAAGFATFTGPDRTDAIAHQNIKDLIEAANDIENAPIADEATNALHVLAHLSAEVPRITVPKNIHPLKSNGSAAVNGPQVPPRGLGRVPSPARAPSESSVTIFNPTQTEPEHAQRTNTQVQDLALQQQPSYVMNGIHPVKEKAVPPKELPARSTHRIMDMLNNDSDMPMPLSTSRLPPTTSVDQTHSATPSRSGRLGLSSIIHQYDVQSDRSALATRAEPIPSREAYSSPAPGPAWPEVPPKPTSHIRPMSYEELRRRDPLHMLRDMLNAKNKTDGKPAPIQRSGVSVSASQERAQMTAPSLSSRPPSPLNTSEKIGQTKESRRPSNSYNASPSTAPLSYQQSPSAAHTYLPRQGSQDPGSSHWERDRRLSGSKVPQPPTPQTYTGSPRQSQTAPHQSLFSTTTGQASASTQLPSISQSLSLKPSGSQSNAPINFRFAHYDPAPPRSAYQPSQASYPPSSSVPSHALAPPHYSPSYSGPSYQGGYIPPPGSFQAPPPPPTTTTNASTPYPALKIHQYGGQPILPANMAPSPSHSQPPNMNFIGQAPPPLAYSPPQHQAVPQRNPSHDANDPREPSFERSAEPGSGPVRQPRRPYRSYHAPGSQFRAYNGPHDTRRRGG</sequence>